<feature type="transmembrane region" description="Helical" evidence="1">
    <location>
        <begin position="77"/>
        <end position="98"/>
    </location>
</feature>
<reference evidence="3 4" key="1">
    <citation type="submission" date="2020-04" db="EMBL/GenBank/DDBJ databases">
        <title>Novel species.</title>
        <authorList>
            <person name="Teo W.F.A."/>
            <person name="Lipun K."/>
            <person name="Srisuk N."/>
            <person name="Duangmal K."/>
        </authorList>
    </citation>
    <scope>NUCLEOTIDE SEQUENCE [LARGE SCALE GENOMIC DNA]</scope>
    <source>
        <strain evidence="3 4">K13G38</strain>
    </source>
</reference>
<dbReference type="EMBL" id="JAAXLS010000006">
    <property type="protein sequence ID" value="NKQ53568.1"/>
    <property type="molecule type" value="Genomic_DNA"/>
</dbReference>
<feature type="transmembrane region" description="Helical" evidence="1">
    <location>
        <begin position="118"/>
        <end position="137"/>
    </location>
</feature>
<keyword evidence="1" id="KW-1133">Transmembrane helix</keyword>
<feature type="transmembrane region" description="Helical" evidence="1">
    <location>
        <begin position="149"/>
        <end position="169"/>
    </location>
</feature>
<comment type="caution">
    <text evidence="3">The sequence shown here is derived from an EMBL/GenBank/DDBJ whole genome shotgun (WGS) entry which is preliminary data.</text>
</comment>
<feature type="transmembrane region" description="Helical" evidence="1">
    <location>
        <begin position="24"/>
        <end position="49"/>
    </location>
</feature>
<evidence type="ECO:0000256" key="1">
    <source>
        <dbReference type="SAM" id="Phobius"/>
    </source>
</evidence>
<keyword evidence="1" id="KW-0812">Transmembrane</keyword>
<gene>
    <name evidence="3" type="ORF">HFP15_11835</name>
</gene>
<dbReference type="RefSeq" id="WP_168514636.1">
    <property type="nucleotide sequence ID" value="NZ_JAAXLS010000006.1"/>
</dbReference>
<dbReference type="InterPro" id="IPR025565">
    <property type="entry name" value="DUF4328"/>
</dbReference>
<keyword evidence="4" id="KW-1185">Reference proteome</keyword>
<evidence type="ECO:0000259" key="2">
    <source>
        <dbReference type="Pfam" id="PF14219"/>
    </source>
</evidence>
<dbReference type="Proteomes" id="UP000715441">
    <property type="component" value="Unassembled WGS sequence"/>
</dbReference>
<proteinExistence type="predicted"/>
<accession>A0ABX1J1B4</accession>
<evidence type="ECO:0000313" key="3">
    <source>
        <dbReference type="EMBL" id="NKQ53568.1"/>
    </source>
</evidence>
<organism evidence="3 4">
    <name type="scientific">Amycolatopsis acididurans</name>
    <dbReference type="NCBI Taxonomy" id="2724524"/>
    <lineage>
        <taxon>Bacteria</taxon>
        <taxon>Bacillati</taxon>
        <taxon>Actinomycetota</taxon>
        <taxon>Actinomycetes</taxon>
        <taxon>Pseudonocardiales</taxon>
        <taxon>Pseudonocardiaceae</taxon>
        <taxon>Amycolatopsis</taxon>
    </lineage>
</organism>
<keyword evidence="1" id="KW-0472">Membrane</keyword>
<dbReference type="Pfam" id="PF14219">
    <property type="entry name" value="DUF4328"/>
    <property type="match status" value="1"/>
</dbReference>
<protein>
    <submittedName>
        <fullName evidence="3">DUF4328 domain-containing protein</fullName>
    </submittedName>
</protein>
<feature type="domain" description="DUF4328" evidence="2">
    <location>
        <begin position="66"/>
        <end position="214"/>
    </location>
</feature>
<evidence type="ECO:0000313" key="4">
    <source>
        <dbReference type="Proteomes" id="UP000715441"/>
    </source>
</evidence>
<name>A0ABX1J1B4_9PSEU</name>
<sequence length="226" mass="24875">MSEPLTVDAPGAASGRERVGPVHALALTASTFIAAAALLEVLIAVGNWLTYELIGSYLTEQTTTLADLQRQDTLMSVVNWLDIAAMLAATVAFLCWLWRARVNAGILSTARHRLGQGWVIGGWLCPLLNLVLPYVIVRDIWRAHRPGTGRVLVGCWWLLLVTGTALDRFVRYFELRSPDSLDQVRDGAAHSTVAALLRLGAAVLVLVIIRRVTRWQRSCLDVRVNV</sequence>
<feature type="transmembrane region" description="Helical" evidence="1">
    <location>
        <begin position="189"/>
        <end position="209"/>
    </location>
</feature>